<keyword evidence="2" id="KW-1185">Reference proteome</keyword>
<dbReference type="AlphaFoldDB" id="A0A0B0PBS2"/>
<sequence>MRRNDEYSLRRLSTDSKPHEHFFGIFDNLWLDRFSGSCFLGKKK</sequence>
<evidence type="ECO:0000313" key="1">
    <source>
        <dbReference type="EMBL" id="KHG24258.1"/>
    </source>
</evidence>
<evidence type="ECO:0000313" key="2">
    <source>
        <dbReference type="Proteomes" id="UP000032142"/>
    </source>
</evidence>
<dbReference type="EMBL" id="KN428155">
    <property type="protein sequence ID" value="KHG24258.1"/>
    <property type="molecule type" value="Genomic_DNA"/>
</dbReference>
<gene>
    <name evidence="1" type="ORF">F383_31183</name>
</gene>
<proteinExistence type="predicted"/>
<organism evidence="1 2">
    <name type="scientific">Gossypium arboreum</name>
    <name type="common">Tree cotton</name>
    <name type="synonym">Gossypium nanking</name>
    <dbReference type="NCBI Taxonomy" id="29729"/>
    <lineage>
        <taxon>Eukaryota</taxon>
        <taxon>Viridiplantae</taxon>
        <taxon>Streptophyta</taxon>
        <taxon>Embryophyta</taxon>
        <taxon>Tracheophyta</taxon>
        <taxon>Spermatophyta</taxon>
        <taxon>Magnoliopsida</taxon>
        <taxon>eudicotyledons</taxon>
        <taxon>Gunneridae</taxon>
        <taxon>Pentapetalae</taxon>
        <taxon>rosids</taxon>
        <taxon>malvids</taxon>
        <taxon>Malvales</taxon>
        <taxon>Malvaceae</taxon>
        <taxon>Malvoideae</taxon>
        <taxon>Gossypium</taxon>
    </lineage>
</organism>
<reference evidence="2" key="1">
    <citation type="submission" date="2014-09" db="EMBL/GenBank/DDBJ databases">
        <authorList>
            <person name="Mudge J."/>
            <person name="Ramaraj T."/>
            <person name="Lindquist I.E."/>
            <person name="Bharti A.K."/>
            <person name="Sundararajan A."/>
            <person name="Cameron C.T."/>
            <person name="Woodward J.E."/>
            <person name="May G.D."/>
            <person name="Brubaker C."/>
            <person name="Broadhvest J."/>
            <person name="Wilkins T.A."/>
        </authorList>
    </citation>
    <scope>NUCLEOTIDE SEQUENCE</scope>
    <source>
        <strain evidence="2">cv. AKA8401</strain>
    </source>
</reference>
<dbReference type="Proteomes" id="UP000032142">
    <property type="component" value="Unassembled WGS sequence"/>
</dbReference>
<name>A0A0B0PBS2_GOSAR</name>
<accession>A0A0B0PBS2</accession>
<protein>
    <submittedName>
        <fullName evidence="1">Uncharacterized protein</fullName>
    </submittedName>
</protein>